<evidence type="ECO:0000313" key="1">
    <source>
        <dbReference type="EMBL" id="CDG82925.1"/>
    </source>
</evidence>
<organism evidence="1 2">
    <name type="scientific">Janthinobacterium agaricidamnosum NBRC 102515 = DSM 9628</name>
    <dbReference type="NCBI Taxonomy" id="1349767"/>
    <lineage>
        <taxon>Bacteria</taxon>
        <taxon>Pseudomonadati</taxon>
        <taxon>Pseudomonadota</taxon>
        <taxon>Betaproteobacteria</taxon>
        <taxon>Burkholderiales</taxon>
        <taxon>Oxalobacteraceae</taxon>
        <taxon>Janthinobacterium</taxon>
    </lineage>
</organism>
<dbReference type="EMBL" id="HG322949">
    <property type="protein sequence ID" value="CDG82925.1"/>
    <property type="molecule type" value="Genomic_DNA"/>
</dbReference>
<dbReference type="KEGG" id="jag:GJA_2291"/>
<protein>
    <submittedName>
        <fullName evidence="1">Uncharacterized protein</fullName>
    </submittedName>
</protein>
<accession>W0V5R2</accession>
<name>W0V5R2_9BURK</name>
<dbReference type="STRING" id="1349767.GJA_2291"/>
<dbReference type="AlphaFoldDB" id="W0V5R2"/>
<dbReference type="PATRIC" id="fig|1349767.4.peg.4037"/>
<sequence length="43" mass="4996">MRLAQFRQPFGKYPHARPRMLFSDMLRPYTFLGGDGGAREHAD</sequence>
<evidence type="ECO:0000313" key="2">
    <source>
        <dbReference type="Proteomes" id="UP000027604"/>
    </source>
</evidence>
<dbReference type="Proteomes" id="UP000027604">
    <property type="component" value="Chromosome I"/>
</dbReference>
<reference evidence="1 2" key="1">
    <citation type="journal article" date="2015" name="Genome Announc.">
        <title>Genome Sequence of Mushroom Soft-Rot Pathogen Janthinobacterium agaricidamnosum.</title>
        <authorList>
            <person name="Graupner K."/>
            <person name="Lackner G."/>
            <person name="Hertweck C."/>
        </authorList>
    </citation>
    <scope>NUCLEOTIDE SEQUENCE [LARGE SCALE GENOMIC DNA]</scope>
    <source>
        <strain evidence="2">NBRC 102515 / DSM 9628</strain>
    </source>
</reference>
<gene>
    <name evidence="1" type="ORF">GJA_2291</name>
</gene>
<dbReference type="HOGENOM" id="CLU_3234696_0_0_4"/>
<proteinExistence type="predicted"/>
<keyword evidence="2" id="KW-1185">Reference proteome</keyword>